<dbReference type="PANTHER" id="PTHR46429:SF1">
    <property type="entry name" value="23S RRNA (GUANOSINE-2'-O-)-METHYLTRANSFERASE RLMB"/>
    <property type="match status" value="1"/>
</dbReference>
<dbReference type="Pfam" id="PF00588">
    <property type="entry name" value="SpoU_methylase"/>
    <property type="match status" value="1"/>
</dbReference>
<dbReference type="InterPro" id="IPR029028">
    <property type="entry name" value="Alpha/beta_knot_MTases"/>
</dbReference>
<comment type="caution">
    <text evidence="8">The sequence shown here is derived from an EMBL/GenBank/DDBJ whole genome shotgun (WGS) entry which is preliminary data.</text>
</comment>
<feature type="binding site" evidence="6">
    <location>
        <position position="219"/>
    </location>
    <ligand>
        <name>S-adenosyl-L-methionine</name>
        <dbReference type="ChEBI" id="CHEBI:59789"/>
    </ligand>
</feature>
<dbReference type="GO" id="GO:0003723">
    <property type="term" value="F:RNA binding"/>
    <property type="evidence" value="ECO:0007669"/>
    <property type="project" value="InterPro"/>
</dbReference>
<dbReference type="PANTHER" id="PTHR46429">
    <property type="entry name" value="23S RRNA (GUANOSINE-2'-O-)-METHYLTRANSFERASE RLMB"/>
    <property type="match status" value="1"/>
</dbReference>
<dbReference type="EMBL" id="AFBQ01000358">
    <property type="protein sequence ID" value="EHY30300.1"/>
    <property type="molecule type" value="Genomic_DNA"/>
</dbReference>
<comment type="similarity">
    <text evidence="6">Belongs to the class IV-like SAM-binding methyltransferase superfamily. RNA methyltransferase TrmH family. RlmB subfamily.</text>
</comment>
<comment type="function">
    <text evidence="6">Specifically methylates the ribose of guanosine 2251 in 23S rRNA.</text>
</comment>
<feature type="binding site" evidence="6">
    <location>
        <position position="239"/>
    </location>
    <ligand>
        <name>S-adenosyl-L-methionine</name>
        <dbReference type="ChEBI" id="CHEBI:59789"/>
    </ligand>
</feature>
<proteinExistence type="inferred from homology"/>
<dbReference type="CDD" id="cd18103">
    <property type="entry name" value="SpoU-like_RlmB"/>
    <property type="match status" value="1"/>
</dbReference>
<dbReference type="GO" id="GO:0070039">
    <property type="term" value="F:rRNA (guanosine-2'-O-)-methyltransferase activity"/>
    <property type="evidence" value="ECO:0007669"/>
    <property type="project" value="UniProtKB-UniRule"/>
</dbReference>
<dbReference type="Pfam" id="PF08032">
    <property type="entry name" value="SpoU_sub_bind"/>
    <property type="match status" value="1"/>
</dbReference>
<dbReference type="Gene3D" id="3.30.1330.30">
    <property type="match status" value="1"/>
</dbReference>
<evidence type="ECO:0000259" key="7">
    <source>
        <dbReference type="SMART" id="SM00967"/>
    </source>
</evidence>
<dbReference type="InterPro" id="IPR013123">
    <property type="entry name" value="SpoU_subst-bd"/>
</dbReference>
<dbReference type="PATRIC" id="fig|762967.3.peg.1863"/>
<gene>
    <name evidence="6" type="primary">rlmB</name>
    <name evidence="8" type="ORF">HMPREF9440_02360</name>
</gene>
<name>H3KHW4_9BURK</name>
<dbReference type="NCBIfam" id="TIGR00186">
    <property type="entry name" value="rRNA_methyl_3"/>
    <property type="match status" value="1"/>
</dbReference>
<keyword evidence="5 6" id="KW-0949">S-adenosyl-L-methionine</keyword>
<dbReference type="InterPro" id="IPR001537">
    <property type="entry name" value="SpoU_MeTrfase"/>
</dbReference>
<dbReference type="InterPro" id="IPR029026">
    <property type="entry name" value="tRNA_m1G_MTases_N"/>
</dbReference>
<comment type="catalytic activity">
    <reaction evidence="6">
        <text>guanosine(2251) in 23S rRNA + S-adenosyl-L-methionine = 2'-O-methylguanosine(2251) in 23S rRNA + S-adenosyl-L-homocysteine + H(+)</text>
        <dbReference type="Rhea" id="RHEA:24140"/>
        <dbReference type="Rhea" id="RHEA-COMP:10239"/>
        <dbReference type="Rhea" id="RHEA-COMP:10241"/>
        <dbReference type="ChEBI" id="CHEBI:15378"/>
        <dbReference type="ChEBI" id="CHEBI:57856"/>
        <dbReference type="ChEBI" id="CHEBI:59789"/>
        <dbReference type="ChEBI" id="CHEBI:74269"/>
        <dbReference type="ChEBI" id="CHEBI:74445"/>
        <dbReference type="EC" id="2.1.1.185"/>
    </reaction>
</comment>
<dbReference type="STRING" id="762967.HMPREF9440_02360"/>
<keyword evidence="9" id="KW-1185">Reference proteome</keyword>
<evidence type="ECO:0000256" key="6">
    <source>
        <dbReference type="HAMAP-Rule" id="MF_01887"/>
    </source>
</evidence>
<evidence type="ECO:0000256" key="2">
    <source>
        <dbReference type="ARBA" id="ARBA00022552"/>
    </source>
</evidence>
<dbReference type="InterPro" id="IPR004441">
    <property type="entry name" value="rRNA_MeTrfase_TrmH"/>
</dbReference>
<reference evidence="8 9" key="1">
    <citation type="submission" date="2011-11" db="EMBL/GenBank/DDBJ databases">
        <authorList>
            <person name="Weinstock G."/>
            <person name="Sodergren E."/>
            <person name="Clifton S."/>
            <person name="Fulton L."/>
            <person name="Fulton B."/>
            <person name="Courtney L."/>
            <person name="Fronick C."/>
            <person name="Harrison M."/>
            <person name="Strong C."/>
            <person name="Farmer C."/>
            <person name="Delahaunty K."/>
            <person name="Markovic C."/>
            <person name="Hall O."/>
            <person name="Minx P."/>
            <person name="Tomlinson C."/>
            <person name="Mitreva M."/>
            <person name="Hou S."/>
            <person name="Chen J."/>
            <person name="Wollam A."/>
            <person name="Pepin K.H."/>
            <person name="Johnson M."/>
            <person name="Bhonagiri V."/>
            <person name="Zhang X."/>
            <person name="Suruliraj S."/>
            <person name="Warren W."/>
            <person name="Chinwalla A."/>
            <person name="Mardis E.R."/>
            <person name="Wilson R.K."/>
        </authorList>
    </citation>
    <scope>NUCLEOTIDE SEQUENCE [LARGE SCALE GENOMIC DNA]</scope>
    <source>
        <strain evidence="8 9">YIT 11816</strain>
    </source>
</reference>
<protein>
    <recommendedName>
        <fullName evidence="6">23S rRNA (guanosine-2'-O-)-methyltransferase RlmB</fullName>
        <ecNumber evidence="6">2.1.1.185</ecNumber>
    </recommendedName>
    <alternativeName>
        <fullName evidence="6">23S rRNA (guanosine2251 2'-O)-methyltransferase</fullName>
    </alternativeName>
    <alternativeName>
        <fullName evidence="6">23S rRNA Gm2251 2'-O-methyltransferase</fullName>
    </alternativeName>
</protein>
<dbReference type="InterPro" id="IPR029064">
    <property type="entry name" value="Ribosomal_eL30-like_sf"/>
</dbReference>
<keyword evidence="4 6" id="KW-0808">Transferase</keyword>
<dbReference type="SUPFAM" id="SSF55315">
    <property type="entry name" value="L30e-like"/>
    <property type="match status" value="1"/>
</dbReference>
<dbReference type="GO" id="GO:0005829">
    <property type="term" value="C:cytosol"/>
    <property type="evidence" value="ECO:0007669"/>
    <property type="project" value="TreeGrafter"/>
</dbReference>
<evidence type="ECO:0000256" key="5">
    <source>
        <dbReference type="ARBA" id="ARBA00022691"/>
    </source>
</evidence>
<dbReference type="HOGENOM" id="CLU_021322_0_1_4"/>
<dbReference type="Gene3D" id="3.40.1280.10">
    <property type="match status" value="1"/>
</dbReference>
<dbReference type="SMART" id="SM00967">
    <property type="entry name" value="SpoU_sub_bind"/>
    <property type="match status" value="1"/>
</dbReference>
<keyword evidence="2 6" id="KW-0698">rRNA processing</keyword>
<dbReference type="SUPFAM" id="SSF75217">
    <property type="entry name" value="alpha/beta knot"/>
    <property type="match status" value="1"/>
</dbReference>
<organism evidence="8 9">
    <name type="scientific">Sutterella parvirubra YIT 11816</name>
    <dbReference type="NCBI Taxonomy" id="762967"/>
    <lineage>
        <taxon>Bacteria</taxon>
        <taxon>Pseudomonadati</taxon>
        <taxon>Pseudomonadota</taxon>
        <taxon>Betaproteobacteria</taxon>
        <taxon>Burkholderiales</taxon>
        <taxon>Sutterellaceae</taxon>
        <taxon>Sutterella</taxon>
    </lineage>
</organism>
<dbReference type="HAMAP" id="MF_01887">
    <property type="entry name" value="23SrRNA_methyltr_B"/>
    <property type="match status" value="1"/>
</dbReference>
<dbReference type="FunFam" id="3.40.1280.10:FF:000008">
    <property type="entry name" value="Group 3 RNA methyltransferase TrmH"/>
    <property type="match status" value="1"/>
</dbReference>
<evidence type="ECO:0000256" key="3">
    <source>
        <dbReference type="ARBA" id="ARBA00022603"/>
    </source>
</evidence>
<comment type="subcellular location">
    <subcellularLocation>
        <location evidence="6">Cytoplasm</location>
    </subcellularLocation>
</comment>
<feature type="binding site" evidence="6">
    <location>
        <position position="248"/>
    </location>
    <ligand>
        <name>S-adenosyl-L-methionine</name>
        <dbReference type="ChEBI" id="CHEBI:59789"/>
    </ligand>
</feature>
<evidence type="ECO:0000313" key="8">
    <source>
        <dbReference type="EMBL" id="EHY30300.1"/>
    </source>
</evidence>
<evidence type="ECO:0000256" key="4">
    <source>
        <dbReference type="ARBA" id="ARBA00022679"/>
    </source>
</evidence>
<dbReference type="AlphaFoldDB" id="H3KHW4"/>
<dbReference type="EC" id="2.1.1.185" evidence="6"/>
<evidence type="ECO:0000313" key="9">
    <source>
        <dbReference type="Proteomes" id="UP000004956"/>
    </source>
</evidence>
<dbReference type="InterPro" id="IPR024915">
    <property type="entry name" value="23S_rRNA_MeTrfase_RlmB"/>
</dbReference>
<evidence type="ECO:0000256" key="1">
    <source>
        <dbReference type="ARBA" id="ARBA00022490"/>
    </source>
</evidence>
<dbReference type="Proteomes" id="UP000004956">
    <property type="component" value="Unassembled WGS sequence"/>
</dbReference>
<keyword evidence="1 6" id="KW-0963">Cytoplasm</keyword>
<accession>H3KHW4</accession>
<feature type="domain" description="RNA 2-O ribose methyltransferase substrate binding" evidence="7">
    <location>
        <begin position="28"/>
        <end position="104"/>
    </location>
</feature>
<sequence length="268" mass="28720">MKPFSFQPDPRPEPVRRASGSISVKNTVLAGFHAVGARLRLKPESIEAVYIDPTRRDKRMREMREKLFAVGVRVMNADARRLDGLAPDVPHQGIVALAEEMSATLDFADLLDEITPDTLLLILDGVTDPRNFGACLRTADAAGVQAVIVPRDRAAHMSPAAAKAAAGAAESVPVCAVTNLASAIMELRDAGVFVVGTAGEATQSLYDVDQKRAFAWVLGAEGEGLRQLTRKRCDELASIPMAGSVESLNVSVAAAVCLYESVRQRRAK</sequence>
<keyword evidence="3 6" id="KW-0489">Methyltransferase</keyword>